<sequence>MKKRQERVEEPDNYKTTPELEELRRFAATIRHGGSELERRAEEMTRKLDTALIDLAGCQSQLVRSVAIEKYEKLALRYKKECVAEVLDSELDEAMREHVVSISPPNHGKTDELEAKNTYLKVNSLSREFSFIAR</sequence>
<dbReference type="EMBL" id="WIXE01002848">
    <property type="protein sequence ID" value="KAK5984456.1"/>
    <property type="molecule type" value="Genomic_DNA"/>
</dbReference>
<evidence type="ECO:0000313" key="1">
    <source>
        <dbReference type="EMBL" id="KAK5984456.1"/>
    </source>
</evidence>
<feature type="non-terminal residue" evidence="1">
    <location>
        <position position="134"/>
    </location>
</feature>
<accession>A0AAN8FQ57</accession>
<keyword evidence="2" id="KW-1185">Reference proteome</keyword>
<name>A0AAN8FQ57_TRICO</name>
<dbReference type="AlphaFoldDB" id="A0AAN8FQ57"/>
<proteinExistence type="predicted"/>
<dbReference type="Proteomes" id="UP001331761">
    <property type="component" value="Unassembled WGS sequence"/>
</dbReference>
<gene>
    <name evidence="1" type="ORF">GCK32_014876</name>
</gene>
<organism evidence="1 2">
    <name type="scientific">Trichostrongylus colubriformis</name>
    <name type="common">Black scour worm</name>
    <dbReference type="NCBI Taxonomy" id="6319"/>
    <lineage>
        <taxon>Eukaryota</taxon>
        <taxon>Metazoa</taxon>
        <taxon>Ecdysozoa</taxon>
        <taxon>Nematoda</taxon>
        <taxon>Chromadorea</taxon>
        <taxon>Rhabditida</taxon>
        <taxon>Rhabditina</taxon>
        <taxon>Rhabditomorpha</taxon>
        <taxon>Strongyloidea</taxon>
        <taxon>Trichostrongylidae</taxon>
        <taxon>Trichostrongylus</taxon>
    </lineage>
</organism>
<reference evidence="1 2" key="1">
    <citation type="submission" date="2019-10" db="EMBL/GenBank/DDBJ databases">
        <title>Assembly and Annotation for the nematode Trichostrongylus colubriformis.</title>
        <authorList>
            <person name="Martin J."/>
        </authorList>
    </citation>
    <scope>NUCLEOTIDE SEQUENCE [LARGE SCALE GENOMIC DNA]</scope>
    <source>
        <strain evidence="1">G859</strain>
        <tissue evidence="1">Whole worm</tissue>
    </source>
</reference>
<protein>
    <submittedName>
        <fullName evidence="1">Uncharacterized protein</fullName>
    </submittedName>
</protein>
<comment type="caution">
    <text evidence="1">The sequence shown here is derived from an EMBL/GenBank/DDBJ whole genome shotgun (WGS) entry which is preliminary data.</text>
</comment>
<evidence type="ECO:0000313" key="2">
    <source>
        <dbReference type="Proteomes" id="UP001331761"/>
    </source>
</evidence>